<evidence type="ECO:0000256" key="8">
    <source>
        <dbReference type="ARBA" id="ARBA00037998"/>
    </source>
</evidence>
<evidence type="ECO:0000256" key="6">
    <source>
        <dbReference type="ARBA" id="ARBA00022989"/>
    </source>
</evidence>
<dbReference type="GO" id="GO:0022857">
    <property type="term" value="F:transmembrane transporter activity"/>
    <property type="evidence" value="ECO:0007669"/>
    <property type="project" value="InterPro"/>
</dbReference>
<evidence type="ECO:0000313" key="11">
    <source>
        <dbReference type="Proteomes" id="UP000183508"/>
    </source>
</evidence>
<evidence type="ECO:0000256" key="1">
    <source>
        <dbReference type="ARBA" id="ARBA00004651"/>
    </source>
</evidence>
<dbReference type="PANTHER" id="PTHR11795">
    <property type="entry name" value="BRANCHED-CHAIN AMINO ACID TRANSPORT SYSTEM PERMEASE PROTEIN LIVH"/>
    <property type="match status" value="1"/>
</dbReference>
<dbReference type="STRING" id="392015.SAMN05421543_106216"/>
<evidence type="ECO:0000256" key="4">
    <source>
        <dbReference type="ARBA" id="ARBA00022692"/>
    </source>
</evidence>
<name>A0A1I7IH06_9BACL</name>
<dbReference type="RefSeq" id="WP_074951181.1">
    <property type="nucleotide sequence ID" value="NZ_FPBV01000006.1"/>
</dbReference>
<dbReference type="InterPro" id="IPR001851">
    <property type="entry name" value="ABC_transp_permease"/>
</dbReference>
<keyword evidence="2" id="KW-0813">Transport</keyword>
<keyword evidence="5" id="KW-0029">Amino-acid transport</keyword>
<keyword evidence="4 9" id="KW-0812">Transmembrane</keyword>
<gene>
    <name evidence="10" type="ORF">SAMN05421543_106216</name>
</gene>
<dbReference type="Proteomes" id="UP000183508">
    <property type="component" value="Unassembled WGS sequence"/>
</dbReference>
<evidence type="ECO:0000256" key="9">
    <source>
        <dbReference type="SAM" id="Phobius"/>
    </source>
</evidence>
<comment type="subcellular location">
    <subcellularLocation>
        <location evidence="1">Cell membrane</location>
        <topology evidence="1">Multi-pass membrane protein</topology>
    </subcellularLocation>
</comment>
<feature type="transmembrane region" description="Helical" evidence="9">
    <location>
        <begin position="263"/>
        <end position="281"/>
    </location>
</feature>
<dbReference type="EMBL" id="FPBV01000006">
    <property type="protein sequence ID" value="SFU72223.1"/>
    <property type="molecule type" value="Genomic_DNA"/>
</dbReference>
<dbReference type="PANTHER" id="PTHR11795:SF445">
    <property type="entry name" value="AMINO ACID ABC TRANSPORTER PERMEASE PROTEIN"/>
    <property type="match status" value="1"/>
</dbReference>
<evidence type="ECO:0000256" key="3">
    <source>
        <dbReference type="ARBA" id="ARBA00022475"/>
    </source>
</evidence>
<dbReference type="OrthoDB" id="9807115at2"/>
<dbReference type="GO" id="GO:0005886">
    <property type="term" value="C:plasma membrane"/>
    <property type="evidence" value="ECO:0007669"/>
    <property type="project" value="UniProtKB-SubCell"/>
</dbReference>
<feature type="transmembrane region" description="Helical" evidence="9">
    <location>
        <begin position="63"/>
        <end position="82"/>
    </location>
</feature>
<evidence type="ECO:0000256" key="5">
    <source>
        <dbReference type="ARBA" id="ARBA00022970"/>
    </source>
</evidence>
<dbReference type="Pfam" id="PF02653">
    <property type="entry name" value="BPD_transp_2"/>
    <property type="match status" value="1"/>
</dbReference>
<reference evidence="11" key="1">
    <citation type="submission" date="2016-10" db="EMBL/GenBank/DDBJ databases">
        <authorList>
            <person name="Varghese N."/>
        </authorList>
    </citation>
    <scope>NUCLEOTIDE SEQUENCE [LARGE SCALE GENOMIC DNA]</scope>
    <source>
        <strain evidence="11">DSM 17980</strain>
    </source>
</reference>
<evidence type="ECO:0000256" key="2">
    <source>
        <dbReference type="ARBA" id="ARBA00022448"/>
    </source>
</evidence>
<organism evidence="10 11">
    <name type="scientific">Alicyclobacillus macrosporangiidus</name>
    <dbReference type="NCBI Taxonomy" id="392015"/>
    <lineage>
        <taxon>Bacteria</taxon>
        <taxon>Bacillati</taxon>
        <taxon>Bacillota</taxon>
        <taxon>Bacilli</taxon>
        <taxon>Bacillales</taxon>
        <taxon>Alicyclobacillaceae</taxon>
        <taxon>Alicyclobacillus</taxon>
    </lineage>
</organism>
<accession>A0A1I7IH06</accession>
<proteinExistence type="inferred from homology"/>
<evidence type="ECO:0000313" key="10">
    <source>
        <dbReference type="EMBL" id="SFU72223.1"/>
    </source>
</evidence>
<dbReference type="GO" id="GO:0006865">
    <property type="term" value="P:amino acid transport"/>
    <property type="evidence" value="ECO:0007669"/>
    <property type="project" value="UniProtKB-KW"/>
</dbReference>
<dbReference type="eggNOG" id="COG0559">
    <property type="taxonomic scope" value="Bacteria"/>
</dbReference>
<protein>
    <submittedName>
        <fullName evidence="10">Branched-chain amino acid transport system permease protein</fullName>
    </submittedName>
</protein>
<keyword evidence="11" id="KW-1185">Reference proteome</keyword>
<sequence>MFLQTIVNGLLLGALYAIVGMGLSIVFGTMRIVNFAHGQFVMAGMYITYTLFTAFGLDPYVSALVSFVLCFLLGMAVYRVAIHRIIRGPEMNHILLTAGIGLMLTNLAQMVYNTNQLTINLSYSHRDLVFGGLRINIAYLISFLIAAVVAALLFWFIMKTETGRAIRAISQNAAAAALSGIHVTRVTMLAFGLGIAVAGVAGTLLLPIHYVDPSVGDAFSLLAFIIVVLGGMGSILGSAIGGLLIGVIAQLASYYLGQSYSDVLTYVVFLLVLLFKPSGLLGRSRV</sequence>
<comment type="similarity">
    <text evidence="8">Belongs to the binding-protein-dependent transport system permease family. LivHM subfamily.</text>
</comment>
<feature type="transmembrane region" description="Helical" evidence="9">
    <location>
        <begin position="137"/>
        <end position="157"/>
    </location>
</feature>
<dbReference type="CDD" id="cd06582">
    <property type="entry name" value="TM_PBP1_LivH_like"/>
    <property type="match status" value="1"/>
</dbReference>
<feature type="transmembrane region" description="Helical" evidence="9">
    <location>
        <begin position="188"/>
        <end position="210"/>
    </location>
</feature>
<keyword evidence="3" id="KW-1003">Cell membrane</keyword>
<evidence type="ECO:0000256" key="7">
    <source>
        <dbReference type="ARBA" id="ARBA00023136"/>
    </source>
</evidence>
<keyword evidence="7 9" id="KW-0472">Membrane</keyword>
<feature type="transmembrane region" description="Helical" evidence="9">
    <location>
        <begin position="6"/>
        <end position="28"/>
    </location>
</feature>
<dbReference type="InterPro" id="IPR052157">
    <property type="entry name" value="BCAA_transport_permease"/>
</dbReference>
<feature type="transmembrane region" description="Helical" evidence="9">
    <location>
        <begin position="222"/>
        <end position="251"/>
    </location>
</feature>
<feature type="transmembrane region" description="Helical" evidence="9">
    <location>
        <begin position="40"/>
        <end position="57"/>
    </location>
</feature>
<dbReference type="AlphaFoldDB" id="A0A1I7IH06"/>
<feature type="transmembrane region" description="Helical" evidence="9">
    <location>
        <begin position="94"/>
        <end position="112"/>
    </location>
</feature>
<keyword evidence="6 9" id="KW-1133">Transmembrane helix</keyword>